<feature type="binding site" evidence="9">
    <location>
        <position position="158"/>
    </location>
    <ligand>
        <name>Zn(2+)</name>
        <dbReference type="ChEBI" id="CHEBI:29105"/>
    </ligand>
</feature>
<evidence type="ECO:0000313" key="12">
    <source>
        <dbReference type="Proteomes" id="UP000018217"/>
    </source>
</evidence>
<keyword evidence="11" id="KW-0969">Cilium</keyword>
<keyword evidence="3 9" id="KW-1005">Bacterial flagellum biogenesis</keyword>
<evidence type="ECO:0000256" key="4">
    <source>
        <dbReference type="ARBA" id="ARBA00022833"/>
    </source>
</evidence>
<name>V5ZAQ2_9GAMM</name>
<dbReference type="GO" id="GO:0008270">
    <property type="term" value="F:zinc ion binding"/>
    <property type="evidence" value="ECO:0007669"/>
    <property type="project" value="UniProtKB-UniRule"/>
</dbReference>
<sequence>MIDKSQLDEINEINIAMELIVLGARMQVLESETSVSRRRLLRLYKEIRGCPPPKGMLPFSGDWFMAWEQNIHSSLFYNIYFYLKNTENERPIKTLMKAYRLYLEQSYPYSSEKPVLGLTRAWTLLRFVGCGMISQKPCAVCTGEFVMVTDIIHEPFTCSLCCPPSRALKKFSAPAKSL</sequence>
<keyword evidence="2 9" id="KW-0479">Metal-binding</keyword>
<dbReference type="GO" id="GO:0044781">
    <property type="term" value="P:bacterial-type flagellum organization"/>
    <property type="evidence" value="ECO:0007669"/>
    <property type="project" value="UniProtKB-KW"/>
</dbReference>
<feature type="binding site" evidence="9">
    <location>
        <position position="141"/>
    </location>
    <ligand>
        <name>Zn(2+)</name>
        <dbReference type="ChEBI" id="CHEBI:29105"/>
    </ligand>
</feature>
<comment type="subcellular location">
    <subcellularLocation>
        <location evidence="9 10">Cytoplasm</location>
    </subcellularLocation>
</comment>
<evidence type="ECO:0000313" key="11">
    <source>
        <dbReference type="EMBL" id="CCG88112.1"/>
    </source>
</evidence>
<keyword evidence="5 9" id="KW-0805">Transcription regulation</keyword>
<comment type="function">
    <text evidence="9">Functions in complex with FlhD as a master transcriptional regulator that regulates transcription of several flagellar and non-flagellar operons by binding to their promoter region. Activates expression of class 2 flagellar genes, including fliA, which is a flagellum-specific sigma factor that turns on the class 3 genes. Also regulates genes whose products function in a variety of physiological pathways.</text>
</comment>
<dbReference type="SUPFAM" id="SSF160930">
    <property type="entry name" value="FlhC-like"/>
    <property type="match status" value="1"/>
</dbReference>
<evidence type="ECO:0000256" key="7">
    <source>
        <dbReference type="ARBA" id="ARBA00023159"/>
    </source>
</evidence>
<dbReference type="GO" id="GO:0005737">
    <property type="term" value="C:cytoplasm"/>
    <property type="evidence" value="ECO:0007669"/>
    <property type="project" value="UniProtKB-SubCell"/>
</dbReference>
<dbReference type="GO" id="GO:1902208">
    <property type="term" value="P:regulation of bacterial-type flagellum assembly"/>
    <property type="evidence" value="ECO:0007669"/>
    <property type="project" value="UniProtKB-UniRule"/>
</dbReference>
<keyword evidence="6 9" id="KW-0238">DNA-binding</keyword>
<dbReference type="Proteomes" id="UP000018217">
    <property type="component" value="Unassembled WGS sequence"/>
</dbReference>
<comment type="similarity">
    <text evidence="9 10">Belongs to the FlhC family.</text>
</comment>
<reference evidence="11 12" key="1">
    <citation type="journal article" date="2013" name="Syst. Appl. Microbiol.">
        <title>Phylogenetic position and virulence apparatus of the pear flower necrosis pathogen Erwinia piriflorinigrans CFBP 5888T as assessed by comparative genomics.</title>
        <authorList>
            <person name="Smits T.H."/>
            <person name="Rezzonico F."/>
            <person name="Lopez M.M."/>
            <person name="Blom J."/>
            <person name="Goesmann A."/>
            <person name="Frey J.E."/>
            <person name="Duffy B."/>
        </authorList>
    </citation>
    <scope>NUCLEOTIDE SEQUENCE [LARGE SCALE GENOMIC DNA]</scope>
    <source>
        <strain evidence="12">CFBP5888</strain>
    </source>
</reference>
<evidence type="ECO:0000256" key="6">
    <source>
        <dbReference type="ARBA" id="ARBA00023125"/>
    </source>
</evidence>
<protein>
    <recommendedName>
        <fullName evidence="9 10">Flagellar transcriptional regulator FlhC</fullName>
    </recommendedName>
</protein>
<comment type="subunit">
    <text evidence="9">Heterohexamer composed of two FlhC and four FlhD subunits. Each FlhC binds a FlhD dimer, forming a heterotrimer, and a hexamer assembles by dimerization of two heterotrimers.</text>
</comment>
<dbReference type="GO" id="GO:0045893">
    <property type="term" value="P:positive regulation of DNA-templated transcription"/>
    <property type="evidence" value="ECO:0007669"/>
    <property type="project" value="InterPro"/>
</dbReference>
<evidence type="ECO:0000256" key="10">
    <source>
        <dbReference type="PIRNR" id="PIRNR003159"/>
    </source>
</evidence>
<keyword evidence="12" id="KW-1185">Reference proteome</keyword>
<evidence type="ECO:0000256" key="3">
    <source>
        <dbReference type="ARBA" id="ARBA00022795"/>
    </source>
</evidence>
<accession>V5ZAQ2</accession>
<keyword evidence="8 9" id="KW-0804">Transcription</keyword>
<evidence type="ECO:0000256" key="9">
    <source>
        <dbReference type="HAMAP-Rule" id="MF_01891"/>
    </source>
</evidence>
<dbReference type="GO" id="GO:0003677">
    <property type="term" value="F:DNA binding"/>
    <property type="evidence" value="ECO:0007669"/>
    <property type="project" value="UniProtKB-UniRule"/>
</dbReference>
<feature type="binding site" evidence="9">
    <location>
        <position position="138"/>
    </location>
    <ligand>
        <name>Zn(2+)</name>
        <dbReference type="ChEBI" id="CHEBI:29105"/>
    </ligand>
</feature>
<gene>
    <name evidence="9 11" type="primary">flhC</name>
    <name evidence="11" type="ORF">EPIR_2749</name>
</gene>
<keyword evidence="4 9" id="KW-0862">Zinc</keyword>
<dbReference type="HAMAP" id="MF_01891">
    <property type="entry name" value="FhlC"/>
    <property type="match status" value="1"/>
</dbReference>
<dbReference type="EMBL" id="CAHS01000016">
    <property type="protein sequence ID" value="CCG88112.1"/>
    <property type="molecule type" value="Genomic_DNA"/>
</dbReference>
<organism evidence="11 12">
    <name type="scientific">Erwinia piriflorinigrans CFBP 5888</name>
    <dbReference type="NCBI Taxonomy" id="1161919"/>
    <lineage>
        <taxon>Bacteria</taxon>
        <taxon>Pseudomonadati</taxon>
        <taxon>Pseudomonadota</taxon>
        <taxon>Gammaproteobacteria</taxon>
        <taxon>Enterobacterales</taxon>
        <taxon>Erwiniaceae</taxon>
        <taxon>Erwinia</taxon>
    </lineage>
</organism>
<dbReference type="RefSeq" id="WP_023655887.1">
    <property type="nucleotide sequence ID" value="NZ_CAHS01000016.1"/>
</dbReference>
<evidence type="ECO:0000256" key="2">
    <source>
        <dbReference type="ARBA" id="ARBA00022723"/>
    </source>
</evidence>
<evidence type="ECO:0000256" key="1">
    <source>
        <dbReference type="ARBA" id="ARBA00022490"/>
    </source>
</evidence>
<dbReference type="InterPro" id="IPR007944">
    <property type="entry name" value="FlhC"/>
</dbReference>
<comment type="caution">
    <text evidence="11">The sequence shown here is derived from an EMBL/GenBank/DDBJ whole genome shotgun (WGS) entry which is preliminary data.</text>
</comment>
<keyword evidence="11" id="KW-0966">Cell projection</keyword>
<keyword evidence="7 9" id="KW-0010">Activator</keyword>
<keyword evidence="1 9" id="KW-0963">Cytoplasm</keyword>
<dbReference type="STRING" id="1161919.EPIR_2749"/>
<dbReference type="PIRSF" id="PIRSF003159">
    <property type="entry name" value="FlhC"/>
    <property type="match status" value="1"/>
</dbReference>
<keyword evidence="11" id="KW-0282">Flagellum</keyword>
<evidence type="ECO:0000256" key="8">
    <source>
        <dbReference type="ARBA" id="ARBA00023163"/>
    </source>
</evidence>
<dbReference type="OrthoDB" id="5570801at2"/>
<dbReference type="NCBIfam" id="NF009365">
    <property type="entry name" value="PRK12722.1"/>
    <property type="match status" value="1"/>
</dbReference>
<dbReference type="Pfam" id="PF05280">
    <property type="entry name" value="FlhC"/>
    <property type="match status" value="1"/>
</dbReference>
<proteinExistence type="inferred from homology"/>
<dbReference type="AlphaFoldDB" id="V5ZAQ2"/>
<evidence type="ECO:0000256" key="5">
    <source>
        <dbReference type="ARBA" id="ARBA00023015"/>
    </source>
</evidence>
<feature type="binding site" evidence="9">
    <location>
        <position position="161"/>
    </location>
    <ligand>
        <name>Zn(2+)</name>
        <dbReference type="ChEBI" id="CHEBI:29105"/>
    </ligand>
</feature>
<comment type="cofactor">
    <cofactor evidence="9">
        <name>Zn(2+)</name>
        <dbReference type="ChEBI" id="CHEBI:29105"/>
    </cofactor>
    <text evidence="9">Binds 1 zinc ion per subunit.</text>
</comment>